<protein>
    <submittedName>
        <fullName evidence="1">Uncharacterized protein</fullName>
    </submittedName>
</protein>
<dbReference type="EMBL" id="ACFY01000012">
    <property type="protein sequence ID" value="EEG95871.1"/>
    <property type="molecule type" value="Genomic_DNA"/>
</dbReference>
<name>C0FNF9_9FIRM</name>
<comment type="caution">
    <text evidence="1">The sequence shown here is derived from an EMBL/GenBank/DDBJ whole genome shotgun (WGS) entry which is preliminary data.</text>
</comment>
<dbReference type="Proteomes" id="UP000003561">
    <property type="component" value="Unassembled WGS sequence"/>
</dbReference>
<proteinExistence type="predicted"/>
<evidence type="ECO:0000313" key="2">
    <source>
        <dbReference type="Proteomes" id="UP000003561"/>
    </source>
</evidence>
<dbReference type="eggNOG" id="ENOG502ZPPX">
    <property type="taxonomic scope" value="Bacteria"/>
</dbReference>
<sequence>MSFFTIVLVEIRLGSIAARTCAVIRNITILATINRLYFLAVLPFKVRNVVQVIPFFVMDNLWEFINLEFLIFGRMRIVKRPLLKRNISADKVKKPADLFLLVLNNVK</sequence>
<organism evidence="1 2">
    <name type="scientific">Roseburia inulinivorans DSM 16841</name>
    <dbReference type="NCBI Taxonomy" id="622312"/>
    <lineage>
        <taxon>Bacteria</taxon>
        <taxon>Bacillati</taxon>
        <taxon>Bacillota</taxon>
        <taxon>Clostridia</taxon>
        <taxon>Lachnospirales</taxon>
        <taxon>Lachnospiraceae</taxon>
        <taxon>Roseburia</taxon>
    </lineage>
</organism>
<dbReference type="AlphaFoldDB" id="C0FNF9"/>
<reference evidence="1 2" key="2">
    <citation type="submission" date="2009-03" db="EMBL/GenBank/DDBJ databases">
        <title>Draft genome sequence of Roseburia inulinivorans (DSM 16841).</title>
        <authorList>
            <person name="Sudarsanam P."/>
            <person name="Ley R."/>
            <person name="Guruge J."/>
            <person name="Turnbaugh P.J."/>
            <person name="Mahowald M."/>
            <person name="Liep D."/>
            <person name="Gordon J."/>
        </authorList>
    </citation>
    <scope>NUCLEOTIDE SEQUENCE [LARGE SCALE GENOMIC DNA]</scope>
    <source>
        <strain evidence="1 2">DSM 16841</strain>
    </source>
</reference>
<gene>
    <name evidence="1" type="ORF">ROSEINA2194_00254</name>
</gene>
<reference evidence="1 2" key="1">
    <citation type="submission" date="2009-02" db="EMBL/GenBank/DDBJ databases">
        <authorList>
            <person name="Fulton L."/>
            <person name="Clifton S."/>
            <person name="Fulton B."/>
            <person name="Xu J."/>
            <person name="Minx P."/>
            <person name="Pepin K.H."/>
            <person name="Johnson M."/>
            <person name="Bhonagiri V."/>
            <person name="Nash W.E."/>
            <person name="Mardis E.R."/>
            <person name="Wilson R.K."/>
        </authorList>
    </citation>
    <scope>NUCLEOTIDE SEQUENCE [LARGE SCALE GENOMIC DNA]</scope>
    <source>
        <strain evidence="1 2">DSM 16841</strain>
    </source>
</reference>
<evidence type="ECO:0000313" key="1">
    <source>
        <dbReference type="EMBL" id="EEG95871.1"/>
    </source>
</evidence>
<accession>C0FNF9</accession>